<gene>
    <name evidence="1" type="ORF">LCGC14_0701920</name>
</gene>
<reference evidence="1" key="1">
    <citation type="journal article" date="2015" name="Nature">
        <title>Complex archaea that bridge the gap between prokaryotes and eukaryotes.</title>
        <authorList>
            <person name="Spang A."/>
            <person name="Saw J.H."/>
            <person name="Jorgensen S.L."/>
            <person name="Zaremba-Niedzwiedzka K."/>
            <person name="Martijn J."/>
            <person name="Lind A.E."/>
            <person name="van Eijk R."/>
            <person name="Schleper C."/>
            <person name="Guy L."/>
            <person name="Ettema T.J."/>
        </authorList>
    </citation>
    <scope>NUCLEOTIDE SEQUENCE</scope>
</reference>
<protein>
    <submittedName>
        <fullName evidence="1">Uncharacterized protein</fullName>
    </submittedName>
</protein>
<comment type="caution">
    <text evidence="1">The sequence shown here is derived from an EMBL/GenBank/DDBJ whole genome shotgun (WGS) entry which is preliminary data.</text>
</comment>
<evidence type="ECO:0000313" key="1">
    <source>
        <dbReference type="EMBL" id="KKN43545.1"/>
    </source>
</evidence>
<proteinExistence type="predicted"/>
<organism evidence="1">
    <name type="scientific">marine sediment metagenome</name>
    <dbReference type="NCBI Taxonomy" id="412755"/>
    <lineage>
        <taxon>unclassified sequences</taxon>
        <taxon>metagenomes</taxon>
        <taxon>ecological metagenomes</taxon>
    </lineage>
</organism>
<dbReference type="EMBL" id="LAZR01001504">
    <property type="protein sequence ID" value="KKN43545.1"/>
    <property type="molecule type" value="Genomic_DNA"/>
</dbReference>
<dbReference type="AlphaFoldDB" id="A0A0F9QHH8"/>
<accession>A0A0F9QHH8</accession>
<name>A0A0F9QHH8_9ZZZZ</name>
<sequence length="80" mass="9225">MKRYELYTGILKGKIVNITGNDLADLKQRAAVIAACGLHCGIRDGERIVHHTNKEDAEYLEWVKRYEFWYKSNVGLKKNA</sequence>